<keyword evidence="3 10" id="KW-0863">Zinc-finger</keyword>
<dbReference type="OrthoDB" id="5771769at2759"/>
<dbReference type="SUPFAM" id="SSF57716">
    <property type="entry name" value="Glucocorticoid receptor-like (DNA-binding domain)"/>
    <property type="match status" value="1"/>
</dbReference>
<accession>A0A9P1IUF7</accession>
<evidence type="ECO:0000256" key="4">
    <source>
        <dbReference type="ARBA" id="ARBA00022833"/>
    </source>
</evidence>
<dbReference type="Gene3D" id="1.10.565.10">
    <property type="entry name" value="Retinoid X Receptor"/>
    <property type="match status" value="1"/>
</dbReference>
<evidence type="ECO:0000259" key="11">
    <source>
        <dbReference type="PROSITE" id="PS51030"/>
    </source>
</evidence>
<dbReference type="GO" id="GO:0003700">
    <property type="term" value="F:DNA-binding transcription factor activity"/>
    <property type="evidence" value="ECO:0007669"/>
    <property type="project" value="InterPro"/>
</dbReference>
<comment type="caution">
    <text evidence="13">The sequence shown here is derived from an EMBL/GenBank/DDBJ whole genome shotgun (WGS) entry which is preliminary data.</text>
</comment>
<dbReference type="PANTHER" id="PTHR45886">
    <property type="entry name" value="NUCLEAR HORMONE RECEPTOR FAMILY-RELATED-RELATED"/>
    <property type="match status" value="1"/>
</dbReference>
<dbReference type="PRINTS" id="PR00047">
    <property type="entry name" value="STROIDFINGER"/>
</dbReference>
<dbReference type="Pfam" id="PF00104">
    <property type="entry name" value="Hormone_recep"/>
    <property type="match status" value="1"/>
</dbReference>
<keyword evidence="8 10" id="KW-0675">Receptor</keyword>
<evidence type="ECO:0000313" key="13">
    <source>
        <dbReference type="EMBL" id="CAI5451326.1"/>
    </source>
</evidence>
<keyword evidence="4 10" id="KW-0862">Zinc</keyword>
<dbReference type="PANTHER" id="PTHR45886:SF18">
    <property type="entry name" value="NR LBD DOMAIN-CONTAINING PROTEIN-RELATED"/>
    <property type="match status" value="1"/>
</dbReference>
<evidence type="ECO:0008006" key="15">
    <source>
        <dbReference type="Google" id="ProtNLM"/>
    </source>
</evidence>
<organism evidence="13 14">
    <name type="scientific">Caenorhabditis angaria</name>
    <dbReference type="NCBI Taxonomy" id="860376"/>
    <lineage>
        <taxon>Eukaryota</taxon>
        <taxon>Metazoa</taxon>
        <taxon>Ecdysozoa</taxon>
        <taxon>Nematoda</taxon>
        <taxon>Chromadorea</taxon>
        <taxon>Rhabditida</taxon>
        <taxon>Rhabditina</taxon>
        <taxon>Rhabditomorpha</taxon>
        <taxon>Rhabditoidea</taxon>
        <taxon>Rhabditidae</taxon>
        <taxon>Peloderinae</taxon>
        <taxon>Caenorhabditis</taxon>
    </lineage>
</organism>
<evidence type="ECO:0000256" key="10">
    <source>
        <dbReference type="RuleBase" id="RU004334"/>
    </source>
</evidence>
<evidence type="ECO:0000256" key="2">
    <source>
        <dbReference type="ARBA" id="ARBA00022723"/>
    </source>
</evidence>
<keyword evidence="7 10" id="KW-0804">Transcription</keyword>
<protein>
    <recommendedName>
        <fullName evidence="15">Nuclear receptor domain-containing protein</fullName>
    </recommendedName>
</protein>
<dbReference type="InterPro" id="IPR000536">
    <property type="entry name" value="Nucl_hrmn_rcpt_lig-bd"/>
</dbReference>
<keyword evidence="14" id="KW-1185">Reference proteome</keyword>
<evidence type="ECO:0000256" key="1">
    <source>
        <dbReference type="ARBA" id="ARBA00005993"/>
    </source>
</evidence>
<evidence type="ECO:0000256" key="8">
    <source>
        <dbReference type="ARBA" id="ARBA00023170"/>
    </source>
</evidence>
<dbReference type="SMART" id="SM00430">
    <property type="entry name" value="HOLI"/>
    <property type="match status" value="1"/>
</dbReference>
<dbReference type="SUPFAM" id="SSF48508">
    <property type="entry name" value="Nuclear receptor ligand-binding domain"/>
    <property type="match status" value="1"/>
</dbReference>
<dbReference type="Gene3D" id="3.30.50.10">
    <property type="entry name" value="Erythroid Transcription Factor GATA-1, subunit A"/>
    <property type="match status" value="1"/>
</dbReference>
<evidence type="ECO:0000256" key="7">
    <source>
        <dbReference type="ARBA" id="ARBA00023163"/>
    </source>
</evidence>
<dbReference type="InterPro" id="IPR013088">
    <property type="entry name" value="Znf_NHR/GATA"/>
</dbReference>
<keyword evidence="9 10" id="KW-0539">Nucleus</keyword>
<evidence type="ECO:0000313" key="14">
    <source>
        <dbReference type="Proteomes" id="UP001152747"/>
    </source>
</evidence>
<evidence type="ECO:0000256" key="5">
    <source>
        <dbReference type="ARBA" id="ARBA00023015"/>
    </source>
</evidence>
<dbReference type="PROSITE" id="PS00031">
    <property type="entry name" value="NUCLEAR_REC_DBD_1"/>
    <property type="match status" value="1"/>
</dbReference>
<feature type="domain" description="NR LBD" evidence="12">
    <location>
        <begin position="158"/>
        <end position="416"/>
    </location>
</feature>
<evidence type="ECO:0000256" key="3">
    <source>
        <dbReference type="ARBA" id="ARBA00022771"/>
    </source>
</evidence>
<dbReference type="GO" id="GO:0043565">
    <property type="term" value="F:sequence-specific DNA binding"/>
    <property type="evidence" value="ECO:0007669"/>
    <property type="project" value="InterPro"/>
</dbReference>
<dbReference type="PROSITE" id="PS51843">
    <property type="entry name" value="NR_LBD"/>
    <property type="match status" value="1"/>
</dbReference>
<name>A0A9P1IUF7_9PELO</name>
<keyword evidence="5 10" id="KW-0805">Transcription regulation</keyword>
<keyword evidence="2 10" id="KW-0479">Metal-binding</keyword>
<comment type="similarity">
    <text evidence="1 10">Belongs to the nuclear hormone receptor family.</text>
</comment>
<dbReference type="PROSITE" id="PS51030">
    <property type="entry name" value="NUCLEAR_REC_DBD_2"/>
    <property type="match status" value="1"/>
</dbReference>
<evidence type="ECO:0000259" key="12">
    <source>
        <dbReference type="PROSITE" id="PS51843"/>
    </source>
</evidence>
<keyword evidence="6 10" id="KW-0238">DNA-binding</keyword>
<dbReference type="InterPro" id="IPR001628">
    <property type="entry name" value="Znf_hrmn_rcpt"/>
</dbReference>
<proteinExistence type="inferred from homology"/>
<dbReference type="GO" id="GO:0005634">
    <property type="term" value="C:nucleus"/>
    <property type="evidence" value="ECO:0007669"/>
    <property type="project" value="UniProtKB-SubCell"/>
</dbReference>
<feature type="domain" description="Nuclear receptor" evidence="11">
    <location>
        <begin position="4"/>
        <end position="80"/>
    </location>
</feature>
<comment type="subcellular location">
    <subcellularLocation>
        <location evidence="10">Nucleus</location>
    </subcellularLocation>
</comment>
<dbReference type="Proteomes" id="UP001152747">
    <property type="component" value="Unassembled WGS sequence"/>
</dbReference>
<sequence>MQSHNKCSVCSEDSFGKHYGINTCMGCKSFFIRSTKRTVTYSKCPFNQNCYSTVVSHYKCRECRFKKCLEVGMNMENKQITGWEIWKELESPHTQINSLLRILSHVDLKIEKLRASTFNPIIYPGLQEMISDSSKSYLGKTFEPMPGWPLTKSKTVEMNKKLNERRVDIEVRKEFQVEQSEFIDSKEFNVKEWIIFDSLMVIEYAKTFPFFYKLLERDKCVLIRETHYMISLITSNFQSYLNKKDALQTPDGFFYDGNLTTGQVARFSLGPVMAYVLTTKANMRPTKTDLEMVMAADLPDDIPLATLGFLTMEPYSRNKFTKEEYLMMKAFTFCNPVDNLSPFGKQIVQKEQQKYAIIILNHCLTIRNDPSRFITIIEHVNFLSRSQKKYKDFITFMKTVAKSRASNSRRELEDQLFSY</sequence>
<dbReference type="EMBL" id="CANHGI010000005">
    <property type="protein sequence ID" value="CAI5451326.1"/>
    <property type="molecule type" value="Genomic_DNA"/>
</dbReference>
<dbReference type="SMART" id="SM00399">
    <property type="entry name" value="ZnF_C4"/>
    <property type="match status" value="1"/>
</dbReference>
<gene>
    <name evidence="13" type="ORF">CAMP_LOCUS13963</name>
</gene>
<evidence type="ECO:0000256" key="9">
    <source>
        <dbReference type="ARBA" id="ARBA00023242"/>
    </source>
</evidence>
<dbReference type="CDD" id="cd06916">
    <property type="entry name" value="NR_DBD_like"/>
    <property type="match status" value="1"/>
</dbReference>
<evidence type="ECO:0000256" key="6">
    <source>
        <dbReference type="ARBA" id="ARBA00023125"/>
    </source>
</evidence>
<dbReference type="GO" id="GO:0008270">
    <property type="term" value="F:zinc ion binding"/>
    <property type="evidence" value="ECO:0007669"/>
    <property type="project" value="UniProtKB-KW"/>
</dbReference>
<dbReference type="Pfam" id="PF00105">
    <property type="entry name" value="zf-C4"/>
    <property type="match status" value="1"/>
</dbReference>
<reference evidence="13" key="1">
    <citation type="submission" date="2022-11" db="EMBL/GenBank/DDBJ databases">
        <authorList>
            <person name="Kikuchi T."/>
        </authorList>
    </citation>
    <scope>NUCLEOTIDE SEQUENCE</scope>
    <source>
        <strain evidence="13">PS1010</strain>
    </source>
</reference>
<dbReference type="InterPro" id="IPR035500">
    <property type="entry name" value="NHR-like_dom_sf"/>
</dbReference>
<dbReference type="AlphaFoldDB" id="A0A9P1IUF7"/>